<dbReference type="InterPro" id="IPR024193">
    <property type="entry name" value="Ku80"/>
</dbReference>
<evidence type="ECO:0000313" key="21">
    <source>
        <dbReference type="Proteomes" id="UP000094043"/>
    </source>
</evidence>
<dbReference type="GO" id="GO:0006303">
    <property type="term" value="P:double-strand break repair via nonhomologous end joining"/>
    <property type="evidence" value="ECO:0007669"/>
    <property type="project" value="InterPro"/>
</dbReference>
<name>A0AAJ8JMW4_9TREE</name>
<evidence type="ECO:0000256" key="5">
    <source>
        <dbReference type="ARBA" id="ARBA00021792"/>
    </source>
</evidence>
<evidence type="ECO:0000256" key="15">
    <source>
        <dbReference type="ARBA" id="ARBA00023204"/>
    </source>
</evidence>
<comment type="subcellular location">
    <subcellularLocation>
        <location evidence="2">Chromosome</location>
        <location evidence="2">Telomere</location>
    </subcellularLocation>
    <subcellularLocation>
        <location evidence="1">Nucleus</location>
    </subcellularLocation>
</comment>
<keyword evidence="14" id="KW-0233">DNA recombination</keyword>
<dbReference type="GO" id="GO:0003678">
    <property type="term" value="F:DNA helicase activity"/>
    <property type="evidence" value="ECO:0007669"/>
    <property type="project" value="UniProtKB-EC"/>
</dbReference>
<dbReference type="SMART" id="SM00327">
    <property type="entry name" value="VWA"/>
    <property type="match status" value="1"/>
</dbReference>
<reference evidence="20" key="2">
    <citation type="journal article" date="2022" name="Elife">
        <title>Obligate sexual reproduction of a homothallic fungus closely related to the Cryptococcus pathogenic species complex.</title>
        <authorList>
            <person name="Passer A.R."/>
            <person name="Clancey S.A."/>
            <person name="Shea T."/>
            <person name="David-Palma M."/>
            <person name="Averette A.F."/>
            <person name="Boekhout T."/>
            <person name="Porcel B.M."/>
            <person name="Nowrousian M."/>
            <person name="Cuomo C.A."/>
            <person name="Sun S."/>
            <person name="Heitman J."/>
            <person name="Coelho M.A."/>
        </authorList>
    </citation>
    <scope>NUCLEOTIDE SEQUENCE</scope>
    <source>
        <strain evidence="20">CBS 7841</strain>
    </source>
</reference>
<dbReference type="GO" id="GO:0042162">
    <property type="term" value="F:telomeric DNA binding"/>
    <property type="evidence" value="ECO:0007669"/>
    <property type="project" value="InterPro"/>
</dbReference>
<evidence type="ECO:0000256" key="11">
    <source>
        <dbReference type="ARBA" id="ARBA00022840"/>
    </source>
</evidence>
<evidence type="ECO:0000256" key="7">
    <source>
        <dbReference type="ARBA" id="ARBA00022741"/>
    </source>
</evidence>
<dbReference type="RefSeq" id="XP_066065909.1">
    <property type="nucleotide sequence ID" value="XM_066209812.1"/>
</dbReference>
<proteinExistence type="inferred from homology"/>
<reference evidence="20" key="3">
    <citation type="submission" date="2024-01" db="EMBL/GenBank/DDBJ databases">
        <authorList>
            <person name="Coelho M.A."/>
            <person name="David-Palma M."/>
            <person name="Shea T."/>
            <person name="Sun S."/>
            <person name="Cuomo C.A."/>
            <person name="Heitman J."/>
        </authorList>
    </citation>
    <scope>NUCLEOTIDE SEQUENCE</scope>
    <source>
        <strain evidence="20">CBS 7841</strain>
    </source>
</reference>
<accession>A0AAJ8JMW4</accession>
<dbReference type="Gene3D" id="3.40.50.410">
    <property type="entry name" value="von Willebrand factor, type A domain"/>
    <property type="match status" value="1"/>
</dbReference>
<gene>
    <name evidence="20" type="ORF">L203_100353</name>
</gene>
<dbReference type="PANTHER" id="PTHR12604">
    <property type="entry name" value="KU AUTOANTIGEN DNA HELICASE"/>
    <property type="match status" value="1"/>
</dbReference>
<evidence type="ECO:0000256" key="6">
    <source>
        <dbReference type="ARBA" id="ARBA00022454"/>
    </source>
</evidence>
<dbReference type="Pfam" id="PF02735">
    <property type="entry name" value="Ku"/>
    <property type="match status" value="1"/>
</dbReference>
<keyword evidence="13" id="KW-0238">DNA-binding</keyword>
<keyword evidence="16" id="KW-0539">Nucleus</keyword>
<dbReference type="GO" id="GO:0016787">
    <property type="term" value="F:hydrolase activity"/>
    <property type="evidence" value="ECO:0007669"/>
    <property type="project" value="UniProtKB-KW"/>
</dbReference>
<sequence>MSDRAGYTLALFAIDVSPSMAEYKADPTGTGKVSKLSLVREYVAQMCEPKIMSKRKTEHIGVVSFGGQTNNYTNNGFIEDEERKMTPYDHVSCDVAIQTAKPKIVEVVMNLEVGQHEGNPVSALMVGLDMIQTHKHSKAWYIELTVITDGESSFSQDEYEEAIERLAQLSVKLIVIGINFNPLSEPVDKSKSRNKRLSEKFWRVFTSTFSETLVSTDIPCPFPTLQTFDEMLMDARRPHSDAVNGTVSGIDLLIGNNDVNSDEAIIIPIKYSKATMKARHPTLSKVWKLAMDLQTPLRGQDETTESNSLITNLMSQSQSHRFTNAESLVSADVKHHHTYVLKQIQSLTNTSEPIAIQAEYENGGEEEEFVDPDDLVRAWRFASSWIPVQEDTFDPLDSHKGVEVLGFFPIANIKRYHLMGEVRYVWPDLTSPKAQIEFSALVEAMEDRQMCAVVRWVLRDQAEPVLGACVPVIQKTGDEVLDYMYWVKLPFAEDEHIFLFPSLTTYKTKNGDILKDYPLLPDEEQCELMDQLVLGMDLDEYAKEHHQREEETAQARDEERQMEDSKGKLTTPWFSVTESFNPVTHRIREAIFHAALTVDLDQDPLGPPHPELIKFFRTPATIVNKTQKVTEKLQKALDIKKASPKKVRKRIEKDELGENEGFIDIDELFAEPREDKTVF</sequence>
<keyword evidence="11" id="KW-0067">ATP-binding</keyword>
<evidence type="ECO:0000256" key="1">
    <source>
        <dbReference type="ARBA" id="ARBA00004123"/>
    </source>
</evidence>
<dbReference type="EMBL" id="CP143784">
    <property type="protein sequence ID" value="WVN85208.1"/>
    <property type="molecule type" value="Genomic_DNA"/>
</dbReference>
<evidence type="ECO:0000256" key="17">
    <source>
        <dbReference type="ARBA" id="ARBA00031847"/>
    </source>
</evidence>
<evidence type="ECO:0000256" key="16">
    <source>
        <dbReference type="ARBA" id="ARBA00023242"/>
    </source>
</evidence>
<evidence type="ECO:0000256" key="13">
    <source>
        <dbReference type="ARBA" id="ARBA00023125"/>
    </source>
</evidence>
<dbReference type="GeneID" id="91084569"/>
<evidence type="ECO:0000259" key="19">
    <source>
        <dbReference type="PROSITE" id="PS50234"/>
    </source>
</evidence>
<dbReference type="InterPro" id="IPR002035">
    <property type="entry name" value="VWF_A"/>
</dbReference>
<evidence type="ECO:0000256" key="8">
    <source>
        <dbReference type="ARBA" id="ARBA00022763"/>
    </source>
</evidence>
<dbReference type="PROSITE" id="PS50234">
    <property type="entry name" value="VWFA"/>
    <property type="match status" value="1"/>
</dbReference>
<dbReference type="KEGG" id="cdep:91084569"/>
<dbReference type="GO" id="GO:0000781">
    <property type="term" value="C:chromosome, telomeric region"/>
    <property type="evidence" value="ECO:0007669"/>
    <property type="project" value="UniProtKB-SubCell"/>
</dbReference>
<dbReference type="CDD" id="cd00198">
    <property type="entry name" value="vWFA"/>
    <property type="match status" value="1"/>
</dbReference>
<protein>
    <recommendedName>
        <fullName evidence="5">ATP-dependent DNA helicase II subunit 2</fullName>
        <ecNumber evidence="4">3.6.4.12</ecNumber>
    </recommendedName>
    <alternativeName>
        <fullName evidence="17">ATP-dependent DNA helicase II subunit Ku80</fullName>
    </alternativeName>
</protein>
<dbReference type="GO" id="GO:0006310">
    <property type="term" value="P:DNA recombination"/>
    <property type="evidence" value="ECO:0007669"/>
    <property type="project" value="UniProtKB-KW"/>
</dbReference>
<dbReference type="GO" id="GO:0005524">
    <property type="term" value="F:ATP binding"/>
    <property type="evidence" value="ECO:0007669"/>
    <property type="project" value="UniProtKB-KW"/>
</dbReference>
<keyword evidence="15" id="KW-0234">DNA repair</keyword>
<evidence type="ECO:0000256" key="4">
    <source>
        <dbReference type="ARBA" id="ARBA00012551"/>
    </source>
</evidence>
<dbReference type="Gene3D" id="1.10.1600.10">
    <property type="match status" value="1"/>
</dbReference>
<dbReference type="AlphaFoldDB" id="A0AAJ8JMW4"/>
<feature type="compositionally biased region" description="Basic and acidic residues" evidence="18">
    <location>
        <begin position="544"/>
        <end position="567"/>
    </location>
</feature>
<dbReference type="GO" id="GO:0003690">
    <property type="term" value="F:double-stranded DNA binding"/>
    <property type="evidence" value="ECO:0007669"/>
    <property type="project" value="TreeGrafter"/>
</dbReference>
<dbReference type="SUPFAM" id="SSF100939">
    <property type="entry name" value="SPOC domain-like"/>
    <property type="match status" value="1"/>
</dbReference>
<keyword evidence="7" id="KW-0547">Nucleotide-binding</keyword>
<evidence type="ECO:0000313" key="20">
    <source>
        <dbReference type="EMBL" id="WVN85208.1"/>
    </source>
</evidence>
<evidence type="ECO:0000256" key="3">
    <source>
        <dbReference type="ARBA" id="ARBA00007726"/>
    </source>
</evidence>
<evidence type="ECO:0000256" key="14">
    <source>
        <dbReference type="ARBA" id="ARBA00023172"/>
    </source>
</evidence>
<comment type="similarity">
    <text evidence="3">Belongs to the ku80 family.</text>
</comment>
<evidence type="ECO:0000256" key="12">
    <source>
        <dbReference type="ARBA" id="ARBA00022895"/>
    </source>
</evidence>
<keyword evidence="12" id="KW-0779">Telomere</keyword>
<dbReference type="EC" id="3.6.4.12" evidence="4"/>
<dbReference type="CDD" id="cd00873">
    <property type="entry name" value="KU80"/>
    <property type="match status" value="1"/>
</dbReference>
<keyword evidence="21" id="KW-1185">Reference proteome</keyword>
<feature type="domain" description="VWFA" evidence="19">
    <location>
        <begin position="9"/>
        <end position="179"/>
    </location>
</feature>
<dbReference type="SMART" id="SM00559">
    <property type="entry name" value="Ku78"/>
    <property type="match status" value="1"/>
</dbReference>
<keyword evidence="8" id="KW-0227">DNA damage</keyword>
<feature type="region of interest" description="Disordered" evidence="18">
    <location>
        <begin position="544"/>
        <end position="568"/>
    </location>
</feature>
<dbReference type="GO" id="GO:0000723">
    <property type="term" value="P:telomere maintenance"/>
    <property type="evidence" value="ECO:0007669"/>
    <property type="project" value="InterPro"/>
</dbReference>
<evidence type="ECO:0000256" key="9">
    <source>
        <dbReference type="ARBA" id="ARBA00022801"/>
    </source>
</evidence>
<reference evidence="20" key="1">
    <citation type="submission" date="2016-06" db="EMBL/GenBank/DDBJ databases">
        <authorList>
            <person name="Cuomo C."/>
            <person name="Litvintseva A."/>
            <person name="Heitman J."/>
            <person name="Chen Y."/>
            <person name="Sun S."/>
            <person name="Springer D."/>
            <person name="Dromer F."/>
            <person name="Young S."/>
            <person name="Zeng Q."/>
            <person name="Chapman S."/>
            <person name="Gujja S."/>
            <person name="Saif S."/>
            <person name="Birren B."/>
        </authorList>
    </citation>
    <scope>NUCLEOTIDE SEQUENCE</scope>
    <source>
        <strain evidence="20">CBS 7841</strain>
    </source>
</reference>
<dbReference type="PANTHER" id="PTHR12604:SF4">
    <property type="entry name" value="X-RAY REPAIR CROSS-COMPLEMENTING PROTEIN 5"/>
    <property type="match status" value="1"/>
</dbReference>
<organism evidence="20 21">
    <name type="scientific">Cryptococcus depauperatus CBS 7841</name>
    <dbReference type="NCBI Taxonomy" id="1295531"/>
    <lineage>
        <taxon>Eukaryota</taxon>
        <taxon>Fungi</taxon>
        <taxon>Dikarya</taxon>
        <taxon>Basidiomycota</taxon>
        <taxon>Agaricomycotina</taxon>
        <taxon>Tremellomycetes</taxon>
        <taxon>Tremellales</taxon>
        <taxon>Cryptococcaceae</taxon>
        <taxon>Cryptococcus</taxon>
    </lineage>
</organism>
<keyword evidence="10" id="KW-0347">Helicase</keyword>
<keyword evidence="6" id="KW-0158">Chromosome</keyword>
<dbReference type="InterPro" id="IPR036465">
    <property type="entry name" value="vWFA_dom_sf"/>
</dbReference>
<evidence type="ECO:0000256" key="2">
    <source>
        <dbReference type="ARBA" id="ARBA00004574"/>
    </source>
</evidence>
<dbReference type="SUPFAM" id="SSF53300">
    <property type="entry name" value="vWA-like"/>
    <property type="match status" value="1"/>
</dbReference>
<evidence type="ECO:0000256" key="18">
    <source>
        <dbReference type="SAM" id="MobiDB-lite"/>
    </source>
</evidence>
<dbReference type="Gene3D" id="2.40.290.10">
    <property type="match status" value="1"/>
</dbReference>
<dbReference type="InterPro" id="IPR016194">
    <property type="entry name" value="SPOC-like_C_dom_sf"/>
</dbReference>
<keyword evidence="9" id="KW-0378">Hydrolase</keyword>
<dbReference type="Proteomes" id="UP000094043">
    <property type="component" value="Chromosome 1"/>
</dbReference>
<dbReference type="GO" id="GO:0003684">
    <property type="term" value="F:damaged DNA binding"/>
    <property type="evidence" value="ECO:0007669"/>
    <property type="project" value="InterPro"/>
</dbReference>
<dbReference type="InterPro" id="IPR006164">
    <property type="entry name" value="DNA_bd_Ku70/Ku80"/>
</dbReference>
<evidence type="ECO:0000256" key="10">
    <source>
        <dbReference type="ARBA" id="ARBA00022806"/>
    </source>
</evidence>
<dbReference type="GO" id="GO:0043564">
    <property type="term" value="C:Ku70:Ku80 complex"/>
    <property type="evidence" value="ECO:0007669"/>
    <property type="project" value="InterPro"/>
</dbReference>